<evidence type="ECO:0000313" key="8">
    <source>
        <dbReference type="EMBL" id="KUI68211.1"/>
    </source>
</evidence>
<dbReference type="OrthoDB" id="5278208at2759"/>
<evidence type="ECO:0000256" key="2">
    <source>
        <dbReference type="ARBA" id="ARBA00022833"/>
    </source>
</evidence>
<dbReference type="PANTHER" id="PTHR37534">
    <property type="entry name" value="TRANSCRIPTIONAL ACTIVATOR PROTEIN UGA3"/>
    <property type="match status" value="1"/>
</dbReference>
<dbReference type="GO" id="GO:0008270">
    <property type="term" value="F:zinc ion binding"/>
    <property type="evidence" value="ECO:0007669"/>
    <property type="project" value="InterPro"/>
</dbReference>
<evidence type="ECO:0000313" key="9">
    <source>
        <dbReference type="Proteomes" id="UP000078559"/>
    </source>
</evidence>
<keyword evidence="6" id="KW-0539">Nucleus</keyword>
<protein>
    <recommendedName>
        <fullName evidence="10">Zn(2)-C6 fungal-type domain-containing protein</fullName>
    </recommendedName>
</protein>
<dbReference type="Proteomes" id="UP000078559">
    <property type="component" value="Chromosome 4"/>
</dbReference>
<dbReference type="GO" id="GO:0005634">
    <property type="term" value="C:nucleus"/>
    <property type="evidence" value="ECO:0007669"/>
    <property type="project" value="UniProtKB-SubCell"/>
</dbReference>
<comment type="subcellular location">
    <subcellularLocation>
        <location evidence="1">Nucleus</location>
    </subcellularLocation>
</comment>
<organism evidence="8 9">
    <name type="scientific">Cytospora mali</name>
    <name type="common">Apple Valsa canker fungus</name>
    <name type="synonym">Valsa mali</name>
    <dbReference type="NCBI Taxonomy" id="578113"/>
    <lineage>
        <taxon>Eukaryota</taxon>
        <taxon>Fungi</taxon>
        <taxon>Dikarya</taxon>
        <taxon>Ascomycota</taxon>
        <taxon>Pezizomycotina</taxon>
        <taxon>Sordariomycetes</taxon>
        <taxon>Sordariomycetidae</taxon>
        <taxon>Diaporthales</taxon>
        <taxon>Cytosporaceae</taxon>
        <taxon>Cytospora</taxon>
    </lineage>
</organism>
<feature type="compositionally biased region" description="Basic and acidic residues" evidence="7">
    <location>
        <begin position="21"/>
        <end position="41"/>
    </location>
</feature>
<proteinExistence type="predicted"/>
<dbReference type="EMBL" id="CM003101">
    <property type="protein sequence ID" value="KUI68211.1"/>
    <property type="molecule type" value="Genomic_DNA"/>
</dbReference>
<keyword evidence="4" id="KW-0238">DNA-binding</keyword>
<dbReference type="Pfam" id="PF11951">
    <property type="entry name" value="Fungal_trans_2"/>
    <property type="match status" value="1"/>
</dbReference>
<keyword evidence="2" id="KW-0862">Zinc</keyword>
<feature type="compositionally biased region" description="Low complexity" evidence="7">
    <location>
        <begin position="138"/>
        <end position="154"/>
    </location>
</feature>
<name>A0A194VVF9_CYTMA</name>
<accession>A0A194VVF9</accession>
<keyword evidence="9" id="KW-1185">Reference proteome</keyword>
<dbReference type="InterPro" id="IPR001138">
    <property type="entry name" value="Zn2Cys6_DnaBD"/>
</dbReference>
<keyword evidence="5" id="KW-0804">Transcription</keyword>
<evidence type="ECO:0000256" key="3">
    <source>
        <dbReference type="ARBA" id="ARBA00023015"/>
    </source>
</evidence>
<keyword evidence="3" id="KW-0805">Transcription regulation</keyword>
<dbReference type="SMR" id="A0A194VVF9"/>
<dbReference type="GO" id="GO:0000976">
    <property type="term" value="F:transcription cis-regulatory region binding"/>
    <property type="evidence" value="ECO:0007669"/>
    <property type="project" value="TreeGrafter"/>
</dbReference>
<sequence>MSIARGLKGSSHSLTTGLKTHTCDENHPVCERCRKGKRDCTYPEPPPTKSSLPLGPRDAESNQQASPTSSHEDDDDDVDQDTKLSPIPDEDEESSASASQQLAQPRKGLRHMSTASSLNLKRLMTRTRQSSEAPSLEGTKSSSPTISIGTSSSYTPATSQLSDMPWSTVPDLSHLPADFRFYLEYFYDNMTHYQYGIHKDFNDFFRTTFISLAVRSEPLLNAVVAFAAYHHTIRDPNGRLPIFLKYYNRTVTLLLDLLKNEERHDLGTLLTVLQLATIEEYLGDWVNLMGHQRAALEILTQLFTPQSIVQTSLNRTILSWYTRFDILVGLMGGFDTGLSRDWYTTLNDHCGAQLASDPENLDWRYEASENRLRLICVDMCALVSKRAKGEVTEDVFVAEHVKVANRLQEWKSNIGPALTDPSRLVPSTSGALDGFFIAYPNQVPVYEAPLTSTTLLICEWHSMVMVYLCQIIGDAQEADTTGLGDLSQHAQAVCQVFEAAEQWSSVPKGLLLMLHPCLAIAAMFLPRSPAHNTWLRRKLTLLERSGFIFPVTVRKWMAEQLQDESVVRWWLPDEQGFSPIIQSIRQFADERNASAASAQSENLREMKTVFAAMRLGGDVSPAAGSIASCDIKDEGTDWGLGEAAHCPVRWRYRPQHETGSGTLRTA</sequence>
<dbReference type="GO" id="GO:0045944">
    <property type="term" value="P:positive regulation of transcription by RNA polymerase II"/>
    <property type="evidence" value="ECO:0007669"/>
    <property type="project" value="TreeGrafter"/>
</dbReference>
<evidence type="ECO:0000256" key="4">
    <source>
        <dbReference type="ARBA" id="ARBA00023125"/>
    </source>
</evidence>
<evidence type="ECO:0000256" key="6">
    <source>
        <dbReference type="ARBA" id="ARBA00023242"/>
    </source>
</evidence>
<reference evidence="8" key="1">
    <citation type="submission" date="2014-12" db="EMBL/GenBank/DDBJ databases">
        <title>Genome Sequence of Valsa Canker Pathogens Uncovers a Specific Adaption of Colonization on Woody Bark.</title>
        <authorList>
            <person name="Yin Z."/>
            <person name="Liu H."/>
            <person name="Gao X."/>
            <person name="Li Z."/>
            <person name="Song N."/>
            <person name="Ke X."/>
            <person name="Dai Q."/>
            <person name="Wu Y."/>
            <person name="Sun Y."/>
            <person name="Xu J.-R."/>
            <person name="Kang Z.K."/>
            <person name="Wang L."/>
            <person name="Huang L."/>
        </authorList>
    </citation>
    <scope>NUCLEOTIDE SEQUENCE [LARGE SCALE GENOMIC DNA]</scope>
    <source>
        <strain evidence="8">03-8</strain>
    </source>
</reference>
<feature type="compositionally biased region" description="Low complexity" evidence="7">
    <location>
        <begin position="95"/>
        <end position="105"/>
    </location>
</feature>
<dbReference type="InterPro" id="IPR021858">
    <property type="entry name" value="Fun_TF"/>
</dbReference>
<gene>
    <name evidence="8" type="ORF">VM1G_04263</name>
</gene>
<feature type="compositionally biased region" description="Polar residues" evidence="7">
    <location>
        <begin position="10"/>
        <end position="19"/>
    </location>
</feature>
<dbReference type="AlphaFoldDB" id="A0A194VVF9"/>
<feature type="region of interest" description="Disordered" evidence="7">
    <location>
        <begin position="1"/>
        <end position="154"/>
    </location>
</feature>
<evidence type="ECO:0000256" key="7">
    <source>
        <dbReference type="SAM" id="MobiDB-lite"/>
    </source>
</evidence>
<evidence type="ECO:0000256" key="5">
    <source>
        <dbReference type="ARBA" id="ARBA00023163"/>
    </source>
</evidence>
<dbReference type="PANTHER" id="PTHR37534:SF10">
    <property type="entry name" value="ZN(II)2CYS6 TRANSCRIPTION FACTOR (EUROFUNG)"/>
    <property type="match status" value="1"/>
</dbReference>
<evidence type="ECO:0008006" key="10">
    <source>
        <dbReference type="Google" id="ProtNLM"/>
    </source>
</evidence>
<dbReference type="GO" id="GO:0000981">
    <property type="term" value="F:DNA-binding transcription factor activity, RNA polymerase II-specific"/>
    <property type="evidence" value="ECO:0007669"/>
    <property type="project" value="InterPro"/>
</dbReference>
<dbReference type="CDD" id="cd00067">
    <property type="entry name" value="GAL4"/>
    <property type="match status" value="1"/>
</dbReference>
<evidence type="ECO:0000256" key="1">
    <source>
        <dbReference type="ARBA" id="ARBA00004123"/>
    </source>
</evidence>